<feature type="domain" description="Transferrin receptor-like dimerisation" evidence="1">
    <location>
        <begin position="154"/>
        <end position="207"/>
    </location>
</feature>
<sequence length="212" mass="23484">MELLLSCFLVSVDYNQVFFYRYVILGNHRDAWAFGAVDPNSGTAALLEVLLDLHGLINATFDLIKLSSKIGSTEWVEENKEMLASRAIAYLNVDCAAGGPGFHASTTPQLDDIIKQATKKVSDLASIWGLVALRLADDEFLPFNYISYALELQIYGPSLHNYGSNSFPGIDDAMQKAKSLNTSDSWRFVQHEVWRAARVVTQASLVLNGKFT</sequence>
<protein>
    <recommendedName>
        <fullName evidence="1">Transferrin receptor-like dimerisation domain-containing protein</fullName>
    </recommendedName>
</protein>
<proteinExistence type="predicted"/>
<dbReference type="PANTHER" id="PTHR10404">
    <property type="entry name" value="N-ACETYLATED-ALPHA-LINKED ACIDIC DIPEPTIDASE"/>
    <property type="match status" value="1"/>
</dbReference>
<dbReference type="AlphaFoldDB" id="A0A426Y8I6"/>
<dbReference type="Proteomes" id="UP000287651">
    <property type="component" value="Unassembled WGS sequence"/>
</dbReference>
<dbReference type="Pfam" id="PF04253">
    <property type="entry name" value="TFR_dimer"/>
    <property type="match status" value="1"/>
</dbReference>
<dbReference type="SUPFAM" id="SSF47672">
    <property type="entry name" value="Transferrin receptor-like dimerisation domain"/>
    <property type="match status" value="1"/>
</dbReference>
<gene>
    <name evidence="2" type="ORF">B296_00050576</name>
</gene>
<dbReference type="PANTHER" id="PTHR10404:SF46">
    <property type="entry name" value="VACUOLAR PROTEIN SORTING-ASSOCIATED PROTEIN 70"/>
    <property type="match status" value="1"/>
</dbReference>
<reference evidence="2 3" key="1">
    <citation type="journal article" date="2014" name="Agronomy (Basel)">
        <title>A Draft Genome Sequence for Ensete ventricosum, the Drought-Tolerant Tree Against Hunger.</title>
        <authorList>
            <person name="Harrison J."/>
            <person name="Moore K.A."/>
            <person name="Paszkiewicz K."/>
            <person name="Jones T."/>
            <person name="Grant M."/>
            <person name="Ambacheew D."/>
            <person name="Muzemil S."/>
            <person name="Studholme D.J."/>
        </authorList>
    </citation>
    <scope>NUCLEOTIDE SEQUENCE [LARGE SCALE GENOMIC DNA]</scope>
</reference>
<dbReference type="Gene3D" id="1.20.930.40">
    <property type="entry name" value="Transferrin receptor-like, dimerisation domain"/>
    <property type="match status" value="1"/>
</dbReference>
<organism evidence="2 3">
    <name type="scientific">Ensete ventricosum</name>
    <name type="common">Abyssinian banana</name>
    <name type="synonym">Musa ensete</name>
    <dbReference type="NCBI Taxonomy" id="4639"/>
    <lineage>
        <taxon>Eukaryota</taxon>
        <taxon>Viridiplantae</taxon>
        <taxon>Streptophyta</taxon>
        <taxon>Embryophyta</taxon>
        <taxon>Tracheophyta</taxon>
        <taxon>Spermatophyta</taxon>
        <taxon>Magnoliopsida</taxon>
        <taxon>Liliopsida</taxon>
        <taxon>Zingiberales</taxon>
        <taxon>Musaceae</taxon>
        <taxon>Ensete</taxon>
    </lineage>
</organism>
<dbReference type="InterPro" id="IPR039373">
    <property type="entry name" value="Peptidase_M28B"/>
</dbReference>
<comment type="caution">
    <text evidence="2">The sequence shown here is derived from an EMBL/GenBank/DDBJ whole genome shotgun (WGS) entry which is preliminary data.</text>
</comment>
<evidence type="ECO:0000259" key="1">
    <source>
        <dbReference type="Pfam" id="PF04253"/>
    </source>
</evidence>
<evidence type="ECO:0000313" key="3">
    <source>
        <dbReference type="Proteomes" id="UP000287651"/>
    </source>
</evidence>
<dbReference type="InterPro" id="IPR007365">
    <property type="entry name" value="TFR-like_dimer_dom"/>
</dbReference>
<dbReference type="Gene3D" id="3.40.630.10">
    <property type="entry name" value="Zn peptidases"/>
    <property type="match status" value="1"/>
</dbReference>
<dbReference type="EMBL" id="AMZH03014196">
    <property type="protein sequence ID" value="RRT48043.1"/>
    <property type="molecule type" value="Genomic_DNA"/>
</dbReference>
<dbReference type="InterPro" id="IPR036757">
    <property type="entry name" value="TFR-like_dimer_dom_sf"/>
</dbReference>
<dbReference type="SUPFAM" id="SSF53187">
    <property type="entry name" value="Zn-dependent exopeptidases"/>
    <property type="match status" value="1"/>
</dbReference>
<dbReference type="GO" id="GO:0004180">
    <property type="term" value="F:carboxypeptidase activity"/>
    <property type="evidence" value="ECO:0007669"/>
    <property type="project" value="TreeGrafter"/>
</dbReference>
<name>A0A426Y8I6_ENSVE</name>
<accession>A0A426Y8I6</accession>
<evidence type="ECO:0000313" key="2">
    <source>
        <dbReference type="EMBL" id="RRT48043.1"/>
    </source>
</evidence>